<name>A0A517YUB4_9BACT</name>
<dbReference type="CDD" id="cd01076">
    <property type="entry name" value="NAD_bind_1_Glu_DH"/>
    <property type="match status" value="1"/>
</dbReference>
<organism evidence="9 10">
    <name type="scientific">Poriferisphaera corsica</name>
    <dbReference type="NCBI Taxonomy" id="2528020"/>
    <lineage>
        <taxon>Bacteria</taxon>
        <taxon>Pseudomonadati</taxon>
        <taxon>Planctomycetota</taxon>
        <taxon>Phycisphaerae</taxon>
        <taxon>Phycisphaerales</taxon>
        <taxon>Phycisphaeraceae</taxon>
        <taxon>Poriferisphaera</taxon>
    </lineage>
</organism>
<proteinExistence type="inferred from homology"/>
<dbReference type="GO" id="GO:0006538">
    <property type="term" value="P:L-glutamate catabolic process"/>
    <property type="evidence" value="ECO:0007669"/>
    <property type="project" value="TreeGrafter"/>
</dbReference>
<feature type="binding site" evidence="5">
    <location>
        <position position="239"/>
    </location>
    <ligand>
        <name>NAD(+)</name>
        <dbReference type="ChEBI" id="CHEBI:57540"/>
    </ligand>
</feature>
<feature type="binding site" evidence="5">
    <location>
        <position position="84"/>
    </location>
    <ligand>
        <name>substrate</name>
    </ligand>
</feature>
<dbReference type="Proteomes" id="UP000317369">
    <property type="component" value="Chromosome"/>
</dbReference>
<feature type="domain" description="Glutamate/phenylalanine/leucine/valine/L-tryptophan dehydrogenase C-terminal" evidence="8">
    <location>
        <begin position="201"/>
        <end position="431"/>
    </location>
</feature>
<gene>
    <name evidence="9" type="primary">gdhA</name>
    <name evidence="9" type="ORF">KS4_18670</name>
</gene>
<comment type="similarity">
    <text evidence="1 3 7">Belongs to the Glu/Leu/Phe/Val dehydrogenases family.</text>
</comment>
<dbReference type="InterPro" id="IPR036291">
    <property type="entry name" value="NAD(P)-bd_dom_sf"/>
</dbReference>
<dbReference type="EMBL" id="CP036425">
    <property type="protein sequence ID" value="QDU33809.1"/>
    <property type="molecule type" value="Genomic_DNA"/>
</dbReference>
<dbReference type="InterPro" id="IPR033524">
    <property type="entry name" value="Glu/Leu/Phe/Val_DH_AS"/>
</dbReference>
<feature type="active site" description="Proton donor" evidence="4">
    <location>
        <position position="120"/>
    </location>
</feature>
<evidence type="ECO:0000259" key="8">
    <source>
        <dbReference type="SMART" id="SM00839"/>
    </source>
</evidence>
<dbReference type="SMART" id="SM00839">
    <property type="entry name" value="ELFV_dehydrog"/>
    <property type="match status" value="1"/>
</dbReference>
<dbReference type="InterPro" id="IPR014362">
    <property type="entry name" value="Glu_DH"/>
</dbReference>
<evidence type="ECO:0000256" key="7">
    <source>
        <dbReference type="RuleBase" id="RU004417"/>
    </source>
</evidence>
<dbReference type="InterPro" id="IPR033922">
    <property type="entry name" value="NAD_bind_Glu_DH"/>
</dbReference>
<dbReference type="PANTHER" id="PTHR11606:SF13">
    <property type="entry name" value="GLUTAMATE DEHYDROGENASE 1, MITOCHONDRIAL"/>
    <property type="match status" value="1"/>
</dbReference>
<dbReference type="KEGG" id="pcor:KS4_18670"/>
<dbReference type="PIRSF" id="PIRSF000185">
    <property type="entry name" value="Glu_DH"/>
    <property type="match status" value="1"/>
</dbReference>
<evidence type="ECO:0000256" key="5">
    <source>
        <dbReference type="PIRSR" id="PIRSR000185-2"/>
    </source>
</evidence>
<dbReference type="Pfam" id="PF00208">
    <property type="entry name" value="ELFV_dehydrog"/>
    <property type="match status" value="1"/>
</dbReference>
<dbReference type="InterPro" id="IPR046346">
    <property type="entry name" value="Aminoacid_DH-like_N_sf"/>
</dbReference>
<protein>
    <recommendedName>
        <fullName evidence="3">Glutamate dehydrogenase</fullName>
    </recommendedName>
</protein>
<accession>A0A517YUB4</accession>
<dbReference type="PROSITE" id="PS00074">
    <property type="entry name" value="GLFV_DEHYDROGENASE"/>
    <property type="match status" value="1"/>
</dbReference>
<feature type="binding site" evidence="5">
    <location>
        <position position="208"/>
    </location>
    <ligand>
        <name>NAD(+)</name>
        <dbReference type="ChEBI" id="CHEBI:57540"/>
    </ligand>
</feature>
<dbReference type="InterPro" id="IPR006096">
    <property type="entry name" value="Glu/Leu/Phe/Val/Trp_DH_C"/>
</dbReference>
<dbReference type="InterPro" id="IPR006095">
    <property type="entry name" value="Glu/Leu/Phe/Val/Trp_DH"/>
</dbReference>
<evidence type="ECO:0000256" key="4">
    <source>
        <dbReference type="PIRSR" id="PIRSR000185-1"/>
    </source>
</evidence>
<keyword evidence="10" id="KW-1185">Reference proteome</keyword>
<dbReference type="InterPro" id="IPR006097">
    <property type="entry name" value="Glu/Leu/Phe/Val/Trp_DH_dimer"/>
</dbReference>
<dbReference type="Gene3D" id="3.40.50.720">
    <property type="entry name" value="NAD(P)-binding Rossmann-like Domain"/>
    <property type="match status" value="1"/>
</dbReference>
<dbReference type="GO" id="GO:0004352">
    <property type="term" value="F:glutamate dehydrogenase (NAD+) activity"/>
    <property type="evidence" value="ECO:0007669"/>
    <property type="project" value="TreeGrafter"/>
</dbReference>
<feature type="binding site" evidence="5">
    <location>
        <position position="108"/>
    </location>
    <ligand>
        <name>substrate</name>
    </ligand>
</feature>
<evidence type="ECO:0000256" key="3">
    <source>
        <dbReference type="PIRNR" id="PIRNR000185"/>
    </source>
</evidence>
<keyword evidence="5" id="KW-0547">Nucleotide-binding</keyword>
<reference evidence="9 10" key="1">
    <citation type="submission" date="2019-02" db="EMBL/GenBank/DDBJ databases">
        <title>Deep-cultivation of Planctomycetes and their phenomic and genomic characterization uncovers novel biology.</title>
        <authorList>
            <person name="Wiegand S."/>
            <person name="Jogler M."/>
            <person name="Boedeker C."/>
            <person name="Pinto D."/>
            <person name="Vollmers J."/>
            <person name="Rivas-Marin E."/>
            <person name="Kohn T."/>
            <person name="Peeters S.H."/>
            <person name="Heuer A."/>
            <person name="Rast P."/>
            <person name="Oberbeckmann S."/>
            <person name="Bunk B."/>
            <person name="Jeske O."/>
            <person name="Meyerdierks A."/>
            <person name="Storesund J.E."/>
            <person name="Kallscheuer N."/>
            <person name="Luecker S."/>
            <person name="Lage O.M."/>
            <person name="Pohl T."/>
            <person name="Merkel B.J."/>
            <person name="Hornburger P."/>
            <person name="Mueller R.-W."/>
            <person name="Bruemmer F."/>
            <person name="Labrenz M."/>
            <person name="Spormann A.M."/>
            <person name="Op den Camp H."/>
            <person name="Overmann J."/>
            <person name="Amann R."/>
            <person name="Jetten M.S.M."/>
            <person name="Mascher T."/>
            <person name="Medema M.H."/>
            <person name="Devos D.P."/>
            <person name="Kaster A.-K."/>
            <person name="Ovreas L."/>
            <person name="Rohde M."/>
            <person name="Galperin M.Y."/>
            <person name="Jogler C."/>
        </authorList>
    </citation>
    <scope>NUCLEOTIDE SEQUENCE [LARGE SCALE GENOMIC DNA]</scope>
    <source>
        <strain evidence="9 10">KS4</strain>
    </source>
</reference>
<dbReference type="RefSeq" id="WP_145077151.1">
    <property type="nucleotide sequence ID" value="NZ_CP036425.1"/>
</dbReference>
<evidence type="ECO:0000256" key="2">
    <source>
        <dbReference type="ARBA" id="ARBA00023002"/>
    </source>
</evidence>
<dbReference type="Gene3D" id="3.40.50.10860">
    <property type="entry name" value="Leucine Dehydrogenase, chain A, domain 1"/>
    <property type="match status" value="1"/>
</dbReference>
<evidence type="ECO:0000256" key="1">
    <source>
        <dbReference type="ARBA" id="ARBA00006382"/>
    </source>
</evidence>
<dbReference type="GO" id="GO:0000166">
    <property type="term" value="F:nucleotide binding"/>
    <property type="evidence" value="ECO:0007669"/>
    <property type="project" value="UniProtKB-KW"/>
</dbReference>
<evidence type="ECO:0000256" key="6">
    <source>
        <dbReference type="PIRSR" id="PIRSR000185-3"/>
    </source>
</evidence>
<dbReference type="PRINTS" id="PR00082">
    <property type="entry name" value="GLFDHDRGNASE"/>
</dbReference>
<dbReference type="AlphaFoldDB" id="A0A517YUB4"/>
<evidence type="ECO:0000313" key="10">
    <source>
        <dbReference type="Proteomes" id="UP000317369"/>
    </source>
</evidence>
<sequence length="434" mass="47783">MADKPESIMTELGFRYDPSDLYQQVINDVLHACQIMDAPRKLQLILAQPKNEIIMHFPVQMDNGDYKLFKGYRVQHNNILGPYKGGMRFHAGVSLDHVKSLAVLMTMKNSLVRLPLGGAKGGVQVDPGSLSTNELMRLSRRFVSALGDNIGPDYDIPAPDVGTNAQVMAWIADTYINMTPATKRWMGQAVVTGKPVDFGGSQGREKATGQGVVYILEELMPEMGLPLKDISYSVVGFGNVGSWAARLLQPHGSKLKTVMDHTGAIINEDGIDAVKLAAYVTEHGGVGGYPDADPASEDEFYRADVDLFIPAALEQMIDARKAEMLNAKVVAEAANAPTTPPGEKVLRDRGIAILPAILCNSGGVTVSYFEWRQNRQAESWDEKTVDENLRRHMYSAAQRVKLALHRYECDMRTAAYIAALDNIDRVYNIRGIFP</sequence>
<feature type="binding site" evidence="5">
    <location>
        <position position="367"/>
    </location>
    <ligand>
        <name>substrate</name>
    </ligand>
</feature>
<evidence type="ECO:0000313" key="9">
    <source>
        <dbReference type="EMBL" id="QDU33809.1"/>
    </source>
</evidence>
<feature type="site" description="Important for catalysis" evidence="6">
    <location>
        <position position="160"/>
    </location>
</feature>
<dbReference type="SUPFAM" id="SSF53223">
    <property type="entry name" value="Aminoacid dehydrogenase-like, N-terminal domain"/>
    <property type="match status" value="1"/>
</dbReference>
<dbReference type="SUPFAM" id="SSF51735">
    <property type="entry name" value="NAD(P)-binding Rossmann-fold domains"/>
    <property type="match status" value="1"/>
</dbReference>
<keyword evidence="5" id="KW-0520">NAD</keyword>
<dbReference type="OrthoDB" id="9803297at2"/>
<dbReference type="Pfam" id="PF02812">
    <property type="entry name" value="ELFV_dehydrog_N"/>
    <property type="match status" value="1"/>
</dbReference>
<dbReference type="PANTHER" id="PTHR11606">
    <property type="entry name" value="GLUTAMATE DEHYDROGENASE"/>
    <property type="match status" value="1"/>
</dbReference>
<keyword evidence="2 3" id="KW-0560">Oxidoreductase</keyword>